<dbReference type="Proteomes" id="UP000434957">
    <property type="component" value="Unassembled WGS sequence"/>
</dbReference>
<accession>A0A6A3JU39</accession>
<evidence type="ECO:0000313" key="6">
    <source>
        <dbReference type="Proteomes" id="UP000435112"/>
    </source>
</evidence>
<keyword evidence="5" id="KW-1185">Reference proteome</keyword>
<evidence type="ECO:0000313" key="3">
    <source>
        <dbReference type="EMBL" id="KAE9309937.1"/>
    </source>
</evidence>
<dbReference type="AlphaFoldDB" id="A0A6A3JU39"/>
<organism evidence="2 4">
    <name type="scientific">Phytophthora rubi</name>
    <dbReference type="NCBI Taxonomy" id="129364"/>
    <lineage>
        <taxon>Eukaryota</taxon>
        <taxon>Sar</taxon>
        <taxon>Stramenopiles</taxon>
        <taxon>Oomycota</taxon>
        <taxon>Peronosporomycetes</taxon>
        <taxon>Peronosporales</taxon>
        <taxon>Peronosporaceae</taxon>
        <taxon>Phytophthora</taxon>
    </lineage>
</organism>
<dbReference type="Proteomes" id="UP000429607">
    <property type="component" value="Unassembled WGS sequence"/>
</dbReference>
<evidence type="ECO:0000313" key="1">
    <source>
        <dbReference type="EMBL" id="KAE8993806.1"/>
    </source>
</evidence>
<name>A0A6A3JU39_9STRA</name>
<dbReference type="Proteomes" id="UP000435112">
    <property type="component" value="Unassembled WGS sequence"/>
</dbReference>
<gene>
    <name evidence="2" type="ORF">PR001_g19752</name>
    <name evidence="1" type="ORF">PR002_g20126</name>
    <name evidence="3" type="ORF">PR003_g20387</name>
</gene>
<comment type="caution">
    <text evidence="2">The sequence shown here is derived from an EMBL/GenBank/DDBJ whole genome shotgun (WGS) entry which is preliminary data.</text>
</comment>
<proteinExistence type="predicted"/>
<dbReference type="OrthoDB" id="124944at2759"/>
<evidence type="ECO:0008006" key="7">
    <source>
        <dbReference type="Google" id="ProtNLM"/>
    </source>
</evidence>
<evidence type="ECO:0000313" key="5">
    <source>
        <dbReference type="Proteomes" id="UP000434957"/>
    </source>
</evidence>
<dbReference type="EMBL" id="QXFT01001807">
    <property type="protein sequence ID" value="KAE9309937.1"/>
    <property type="molecule type" value="Genomic_DNA"/>
</dbReference>
<evidence type="ECO:0000313" key="2">
    <source>
        <dbReference type="EMBL" id="KAE8996807.1"/>
    </source>
</evidence>
<dbReference type="EMBL" id="QXFV01001872">
    <property type="protein sequence ID" value="KAE8996807.1"/>
    <property type="molecule type" value="Genomic_DNA"/>
</dbReference>
<reference evidence="4 6" key="1">
    <citation type="submission" date="2018-09" db="EMBL/GenBank/DDBJ databases">
        <title>Genomic investigation of the strawberry pathogen Phytophthora fragariae indicates pathogenicity is determined by transcriptional variation in three key races.</title>
        <authorList>
            <person name="Adams T.M."/>
            <person name="Armitage A.D."/>
            <person name="Sobczyk M.K."/>
            <person name="Bates H.J."/>
            <person name="Dunwell J.M."/>
            <person name="Nellist C.F."/>
            <person name="Harrison R.J."/>
        </authorList>
    </citation>
    <scope>NUCLEOTIDE SEQUENCE [LARGE SCALE GENOMIC DNA]</scope>
    <source>
        <strain evidence="2 4">SCRP249</strain>
        <strain evidence="1 6">SCRP324</strain>
        <strain evidence="3 5">SCRP333</strain>
    </source>
</reference>
<dbReference type="EMBL" id="QXFU01001888">
    <property type="protein sequence ID" value="KAE8993806.1"/>
    <property type="molecule type" value="Genomic_DNA"/>
</dbReference>
<sequence length="166" mass="18742">MADADKAQRNAVDSVLGVDNDIVNLMCYFHVAAKIYKHTRGVPIVLAARVARDLADTHYTTSATEFESTKARCLKEWQEVPQLSAFASYFTSVWLNSLFHRWQSFQIPLGFAATNNPVEQSNRAIKRDYTLRSRLKMGTLIVQLLLCVRTEGSSEPPVRYKDSTSP</sequence>
<protein>
    <recommendedName>
        <fullName evidence="7">MULE transposase domain-containing protein</fullName>
    </recommendedName>
</protein>
<evidence type="ECO:0000313" key="4">
    <source>
        <dbReference type="Proteomes" id="UP000429607"/>
    </source>
</evidence>